<keyword evidence="3" id="KW-1185">Reference proteome</keyword>
<accession>A0ABT3DUV9</accession>
<dbReference type="Proteomes" id="UP001320843">
    <property type="component" value="Unassembled WGS sequence"/>
</dbReference>
<reference evidence="2 3" key="1">
    <citation type="submission" date="2022-06" db="EMBL/GenBank/DDBJ databases">
        <title>Dynamics of rice microbiomes reveals core vertical transmitted seed endophytes.</title>
        <authorList>
            <person name="Liao K."/>
            <person name="Zhang X."/>
        </authorList>
    </citation>
    <scope>NUCLEOTIDE SEQUENCE [LARGE SCALE GENOMIC DNA]</scope>
    <source>
        <strain evidence="2 3">YT10-10-1</strain>
    </source>
</reference>
<evidence type="ECO:0000256" key="1">
    <source>
        <dbReference type="SAM" id="MobiDB-lite"/>
    </source>
</evidence>
<organism evidence="2 3">
    <name type="scientific">Xanthomonas sacchari</name>
    <dbReference type="NCBI Taxonomy" id="56458"/>
    <lineage>
        <taxon>Bacteria</taxon>
        <taxon>Pseudomonadati</taxon>
        <taxon>Pseudomonadota</taxon>
        <taxon>Gammaproteobacteria</taxon>
        <taxon>Lysobacterales</taxon>
        <taxon>Lysobacteraceae</taxon>
        <taxon>Xanthomonas</taxon>
    </lineage>
</organism>
<protein>
    <submittedName>
        <fullName evidence="2">Uncharacterized protein</fullName>
    </submittedName>
</protein>
<sequence>MQGPTDAQEESSPMNIATAAPGMTQSDRDLWAALRSYLDLQVPLAAVLRRPYAFLRQGVAQPRPTASESKVLNFPLSRASNQQSQQDQEQQ</sequence>
<name>A0ABT3DUV9_9XANT</name>
<evidence type="ECO:0000313" key="3">
    <source>
        <dbReference type="Proteomes" id="UP001320843"/>
    </source>
</evidence>
<feature type="region of interest" description="Disordered" evidence="1">
    <location>
        <begin position="57"/>
        <end position="91"/>
    </location>
</feature>
<proteinExistence type="predicted"/>
<feature type="region of interest" description="Disordered" evidence="1">
    <location>
        <begin position="1"/>
        <end position="23"/>
    </location>
</feature>
<dbReference type="EMBL" id="JANFWR010000010">
    <property type="protein sequence ID" value="MCW0399290.1"/>
    <property type="molecule type" value="Genomic_DNA"/>
</dbReference>
<evidence type="ECO:0000313" key="2">
    <source>
        <dbReference type="EMBL" id="MCW0399290.1"/>
    </source>
</evidence>
<gene>
    <name evidence="2" type="ORF">NB700_001846</name>
</gene>
<feature type="compositionally biased region" description="Low complexity" evidence="1">
    <location>
        <begin position="82"/>
        <end position="91"/>
    </location>
</feature>
<comment type="caution">
    <text evidence="2">The sequence shown here is derived from an EMBL/GenBank/DDBJ whole genome shotgun (WGS) entry which is preliminary data.</text>
</comment>